<reference evidence="6 9" key="2">
    <citation type="submission" date="2020-08" db="EMBL/GenBank/DDBJ databases">
        <title>Clostridia isolated from Swiss meat.</title>
        <authorList>
            <person name="Wambui J."/>
            <person name="Stevens M.J.A."/>
            <person name="Stephan R."/>
        </authorList>
    </citation>
    <scope>NUCLEOTIDE SEQUENCE [LARGE SCALE GENOMIC DNA]</scope>
    <source>
        <strain evidence="6 9">CM001</strain>
    </source>
</reference>
<dbReference type="PROSITE" id="PS51257">
    <property type="entry name" value="PROKAR_LIPOPROTEIN"/>
    <property type="match status" value="1"/>
</dbReference>
<feature type="transmembrane region" description="Helical" evidence="5">
    <location>
        <begin position="66"/>
        <end position="83"/>
    </location>
</feature>
<evidence type="ECO:0000313" key="8">
    <source>
        <dbReference type="Proteomes" id="UP000198597"/>
    </source>
</evidence>
<dbReference type="EMBL" id="JACKWY010000003">
    <property type="protein sequence ID" value="MBB6714467.1"/>
    <property type="molecule type" value="Genomic_DNA"/>
</dbReference>
<evidence type="ECO:0000313" key="6">
    <source>
        <dbReference type="EMBL" id="MBB6714467.1"/>
    </source>
</evidence>
<evidence type="ECO:0000313" key="7">
    <source>
        <dbReference type="EMBL" id="SDP61259.1"/>
    </source>
</evidence>
<dbReference type="Pfam" id="PF02361">
    <property type="entry name" value="CbiQ"/>
    <property type="match status" value="1"/>
</dbReference>
<dbReference type="GeneID" id="65308332"/>
<dbReference type="Proteomes" id="UP000198597">
    <property type="component" value="Unassembled WGS sequence"/>
</dbReference>
<dbReference type="CDD" id="cd16914">
    <property type="entry name" value="EcfT"/>
    <property type="match status" value="1"/>
</dbReference>
<dbReference type="RefSeq" id="WP_089971025.1">
    <property type="nucleotide sequence ID" value="NZ_CP071376.1"/>
</dbReference>
<evidence type="ECO:0000256" key="4">
    <source>
        <dbReference type="ARBA" id="ARBA00023136"/>
    </source>
</evidence>
<dbReference type="PANTHER" id="PTHR43723">
    <property type="entry name" value="COBALT TRANSPORT PROTEIN CBIQ"/>
    <property type="match status" value="1"/>
</dbReference>
<dbReference type="PANTHER" id="PTHR43723:SF1">
    <property type="entry name" value="COBALT TRANSPORT PROTEIN CBIQ"/>
    <property type="match status" value="1"/>
</dbReference>
<dbReference type="GO" id="GO:0043190">
    <property type="term" value="C:ATP-binding cassette (ABC) transporter complex"/>
    <property type="evidence" value="ECO:0007669"/>
    <property type="project" value="TreeGrafter"/>
</dbReference>
<dbReference type="STRING" id="94869.SAMN04488529_10960"/>
<evidence type="ECO:0000313" key="9">
    <source>
        <dbReference type="Proteomes" id="UP000585258"/>
    </source>
</evidence>
<comment type="subcellular location">
    <subcellularLocation>
        <location evidence="1">Membrane</location>
        <topology evidence="1">Multi-pass membrane protein</topology>
    </subcellularLocation>
</comment>
<dbReference type="AlphaFoldDB" id="A0A1H0U521"/>
<gene>
    <name evidence="6" type="ORF">H7E68_06950</name>
    <name evidence="7" type="ORF">SAMN04488529_10960</name>
</gene>
<evidence type="ECO:0000256" key="1">
    <source>
        <dbReference type="ARBA" id="ARBA00004141"/>
    </source>
</evidence>
<keyword evidence="3 5" id="KW-1133">Transmembrane helix</keyword>
<proteinExistence type="predicted"/>
<dbReference type="InterPro" id="IPR003339">
    <property type="entry name" value="ABC/ECF_trnsptr_transmembrane"/>
</dbReference>
<dbReference type="Proteomes" id="UP000585258">
    <property type="component" value="Unassembled WGS sequence"/>
</dbReference>
<dbReference type="OrthoDB" id="1936150at2"/>
<feature type="transmembrane region" description="Helical" evidence="5">
    <location>
        <begin position="23"/>
        <end position="54"/>
    </location>
</feature>
<feature type="transmembrane region" description="Helical" evidence="5">
    <location>
        <begin position="89"/>
        <end position="113"/>
    </location>
</feature>
<evidence type="ECO:0000256" key="2">
    <source>
        <dbReference type="ARBA" id="ARBA00022692"/>
    </source>
</evidence>
<dbReference type="GO" id="GO:0006824">
    <property type="term" value="P:cobalt ion transport"/>
    <property type="evidence" value="ECO:0007669"/>
    <property type="project" value="TreeGrafter"/>
</dbReference>
<reference evidence="7 8" key="1">
    <citation type="submission" date="2016-10" db="EMBL/GenBank/DDBJ databases">
        <authorList>
            <person name="de Groot N.N."/>
        </authorList>
    </citation>
    <scope>NUCLEOTIDE SEQUENCE [LARGE SCALE GENOMIC DNA]</scope>
    <source>
        <strain evidence="7 8">DSM 12272</strain>
    </source>
</reference>
<sequence length="229" mass="26578">MIRLINLYALNSKYAKVHPLEKVLLVFISLISCSYTENIYLIMLNIIFFSILSINAKNPFNMIKKFLSIVIIYSIFTTITLMFTYDVKYIIVLLLRGVNGGLTISFLALTTPLNHIVYLMSRNNLTREIADIAKSMETFILVIEKDFDVTFKAMKSRGGFGSFKKSIKDFAKVCSIVMRNLFFRWKEISEGLKNRCYNGKYNYNYIFNISKKRVLLILFYGIVVLIIII</sequence>
<name>A0A1H0U521_9CLOT</name>
<feature type="transmembrane region" description="Helical" evidence="5">
    <location>
        <begin position="213"/>
        <end position="228"/>
    </location>
</feature>
<organism evidence="7 8">
    <name type="scientific">Clostridium gasigenes</name>
    <dbReference type="NCBI Taxonomy" id="94869"/>
    <lineage>
        <taxon>Bacteria</taxon>
        <taxon>Bacillati</taxon>
        <taxon>Bacillota</taxon>
        <taxon>Clostridia</taxon>
        <taxon>Eubacteriales</taxon>
        <taxon>Clostridiaceae</taxon>
        <taxon>Clostridium</taxon>
    </lineage>
</organism>
<accession>A0A1H0U521</accession>
<dbReference type="EMBL" id="FNJM01000009">
    <property type="protein sequence ID" value="SDP61259.1"/>
    <property type="molecule type" value="Genomic_DNA"/>
</dbReference>
<keyword evidence="8" id="KW-1185">Reference proteome</keyword>
<keyword evidence="2 5" id="KW-0812">Transmembrane</keyword>
<keyword evidence="4 5" id="KW-0472">Membrane</keyword>
<protein>
    <submittedName>
        <fullName evidence="7">Cobalt/nickel transport system permease protein</fullName>
    </submittedName>
</protein>
<evidence type="ECO:0000256" key="5">
    <source>
        <dbReference type="SAM" id="Phobius"/>
    </source>
</evidence>
<dbReference type="InterPro" id="IPR052770">
    <property type="entry name" value="Cobalt_transport_CbiQ"/>
</dbReference>
<evidence type="ECO:0000256" key="3">
    <source>
        <dbReference type="ARBA" id="ARBA00022989"/>
    </source>
</evidence>